<feature type="domain" description="ERV/ALR sulfhydryl oxidase" evidence="10">
    <location>
        <begin position="61"/>
        <end position="161"/>
    </location>
</feature>
<keyword evidence="3 9" id="KW-0285">Flavoprotein</keyword>
<dbReference type="EC" id="1.8.3.2" evidence="9"/>
<gene>
    <name evidence="11" type="ORF">SNE40_021680</name>
</gene>
<accession>A0AAN8G4X9</accession>
<dbReference type="Gene3D" id="1.20.120.310">
    <property type="entry name" value="ERV/ALR sulfhydryl oxidase domain"/>
    <property type="match status" value="1"/>
</dbReference>
<evidence type="ECO:0000256" key="9">
    <source>
        <dbReference type="RuleBase" id="RU371123"/>
    </source>
</evidence>
<dbReference type="InterPro" id="IPR036774">
    <property type="entry name" value="ERV/ALR_sulphydryl_oxid_sf"/>
</dbReference>
<evidence type="ECO:0000256" key="4">
    <source>
        <dbReference type="ARBA" id="ARBA00022827"/>
    </source>
</evidence>
<reference evidence="11 12" key="1">
    <citation type="submission" date="2024-01" db="EMBL/GenBank/DDBJ databases">
        <title>The genome of the rayed Mediterranean limpet Patella caerulea (Linnaeus, 1758).</title>
        <authorList>
            <person name="Anh-Thu Weber A."/>
            <person name="Halstead-Nussloch G."/>
        </authorList>
    </citation>
    <scope>NUCLEOTIDE SEQUENCE [LARGE SCALE GENOMIC DNA]</scope>
    <source>
        <strain evidence="11">AATW-2023a</strain>
        <tissue evidence="11">Whole specimen</tissue>
    </source>
</reference>
<comment type="subcellular location">
    <subcellularLocation>
        <location evidence="2">Mitochondrion intermembrane space</location>
    </subcellularLocation>
</comment>
<dbReference type="InterPro" id="IPR017905">
    <property type="entry name" value="ERV/ALR_sulphydryl_oxidase"/>
</dbReference>
<dbReference type="PROSITE" id="PS51324">
    <property type="entry name" value="ERV_ALR"/>
    <property type="match status" value="1"/>
</dbReference>
<evidence type="ECO:0000259" key="10">
    <source>
        <dbReference type="PROSITE" id="PS51324"/>
    </source>
</evidence>
<dbReference type="SUPFAM" id="SSF69000">
    <property type="entry name" value="FAD-dependent thiol oxidase"/>
    <property type="match status" value="1"/>
</dbReference>
<dbReference type="InterPro" id="IPR039799">
    <property type="entry name" value="ALR/ERV"/>
</dbReference>
<evidence type="ECO:0000313" key="11">
    <source>
        <dbReference type="EMBL" id="KAK6167716.1"/>
    </source>
</evidence>
<dbReference type="GO" id="GO:0050660">
    <property type="term" value="F:flavin adenine dinucleotide binding"/>
    <property type="evidence" value="ECO:0007669"/>
    <property type="project" value="TreeGrafter"/>
</dbReference>
<keyword evidence="6" id="KW-0496">Mitochondrion</keyword>
<proteinExistence type="predicted"/>
<dbReference type="GO" id="GO:0005758">
    <property type="term" value="C:mitochondrial intermembrane space"/>
    <property type="evidence" value="ECO:0007669"/>
    <property type="project" value="UniProtKB-SubCell"/>
</dbReference>
<keyword evidence="5 9" id="KW-0560">Oxidoreductase</keyword>
<name>A0AAN8G4X9_PATCE</name>
<sequence length="171" mass="19804">MAEKTKDHAQHYDNGAFSKPHKPCRTCTDFQSWMKAQPNPKGKSRTVGLDVTELEQKNHDCPLDKDELGRNTWSFLHTMAAYFPEKPSIKQQTDMKSLINIFSNFYPCEYCASDLRTDMKDYPPDTSGQKELSLWFCKIHNKVNKKLGKPEFDCDKVDERWKDGWKDGSCG</sequence>
<evidence type="ECO:0000256" key="3">
    <source>
        <dbReference type="ARBA" id="ARBA00022630"/>
    </source>
</evidence>
<evidence type="ECO:0000256" key="7">
    <source>
        <dbReference type="ARBA" id="ARBA00023157"/>
    </source>
</evidence>
<evidence type="ECO:0000313" key="12">
    <source>
        <dbReference type="Proteomes" id="UP001347796"/>
    </source>
</evidence>
<dbReference type="AlphaFoldDB" id="A0AAN8G4X9"/>
<comment type="cofactor">
    <cofactor evidence="1 9">
        <name>FAD</name>
        <dbReference type="ChEBI" id="CHEBI:57692"/>
    </cofactor>
</comment>
<evidence type="ECO:0000256" key="2">
    <source>
        <dbReference type="ARBA" id="ARBA00004569"/>
    </source>
</evidence>
<dbReference type="FunFam" id="1.20.120.310:FF:000003">
    <property type="entry name" value="Sulfhydryl oxidase"/>
    <property type="match status" value="1"/>
</dbReference>
<dbReference type="GO" id="GO:0016971">
    <property type="term" value="F:flavin-dependent sulfhydryl oxidase activity"/>
    <property type="evidence" value="ECO:0007669"/>
    <property type="project" value="InterPro"/>
</dbReference>
<dbReference type="Proteomes" id="UP001347796">
    <property type="component" value="Unassembled WGS sequence"/>
</dbReference>
<dbReference type="Pfam" id="PF04777">
    <property type="entry name" value="Evr1_Alr"/>
    <property type="match status" value="1"/>
</dbReference>
<comment type="caution">
    <text evidence="11">The sequence shown here is derived from an EMBL/GenBank/DDBJ whole genome shotgun (WGS) entry which is preliminary data.</text>
</comment>
<organism evidence="11 12">
    <name type="scientific">Patella caerulea</name>
    <name type="common">Rayed Mediterranean limpet</name>
    <dbReference type="NCBI Taxonomy" id="87958"/>
    <lineage>
        <taxon>Eukaryota</taxon>
        <taxon>Metazoa</taxon>
        <taxon>Spiralia</taxon>
        <taxon>Lophotrochozoa</taxon>
        <taxon>Mollusca</taxon>
        <taxon>Gastropoda</taxon>
        <taxon>Patellogastropoda</taxon>
        <taxon>Patelloidea</taxon>
        <taxon>Patellidae</taxon>
        <taxon>Patella</taxon>
    </lineage>
</organism>
<keyword evidence="12" id="KW-1185">Reference proteome</keyword>
<protein>
    <recommendedName>
        <fullName evidence="9">Sulfhydryl oxidase</fullName>
        <ecNumber evidence="9">1.8.3.2</ecNumber>
    </recommendedName>
</protein>
<evidence type="ECO:0000256" key="6">
    <source>
        <dbReference type="ARBA" id="ARBA00023128"/>
    </source>
</evidence>
<keyword evidence="4 9" id="KW-0274">FAD</keyword>
<dbReference type="EMBL" id="JAZGQO010000018">
    <property type="protein sequence ID" value="KAK6167716.1"/>
    <property type="molecule type" value="Genomic_DNA"/>
</dbReference>
<dbReference type="PANTHER" id="PTHR12645:SF0">
    <property type="entry name" value="FAD-LINKED SULFHYDRYL OXIDASE ALR"/>
    <property type="match status" value="1"/>
</dbReference>
<evidence type="ECO:0000256" key="8">
    <source>
        <dbReference type="ARBA" id="ARBA00048864"/>
    </source>
</evidence>
<evidence type="ECO:0000256" key="5">
    <source>
        <dbReference type="ARBA" id="ARBA00023002"/>
    </source>
</evidence>
<comment type="catalytic activity">
    <reaction evidence="8 9">
        <text>2 R'C(R)SH + O2 = R'C(R)S-S(R)CR' + H2O2</text>
        <dbReference type="Rhea" id="RHEA:17357"/>
        <dbReference type="ChEBI" id="CHEBI:15379"/>
        <dbReference type="ChEBI" id="CHEBI:16240"/>
        <dbReference type="ChEBI" id="CHEBI:16520"/>
        <dbReference type="ChEBI" id="CHEBI:17412"/>
        <dbReference type="EC" id="1.8.3.2"/>
    </reaction>
</comment>
<evidence type="ECO:0000256" key="1">
    <source>
        <dbReference type="ARBA" id="ARBA00001974"/>
    </source>
</evidence>
<keyword evidence="7" id="KW-1015">Disulfide bond</keyword>
<dbReference type="PANTHER" id="PTHR12645">
    <property type="entry name" value="ALR/ERV"/>
    <property type="match status" value="1"/>
</dbReference>